<dbReference type="AlphaFoldDB" id="F0SIX5"/>
<keyword evidence="3 8" id="KW-0812">Transmembrane</keyword>
<evidence type="ECO:0000256" key="6">
    <source>
        <dbReference type="ARBA" id="ARBA00038076"/>
    </source>
</evidence>
<dbReference type="InterPro" id="IPR003838">
    <property type="entry name" value="ABC3_permease_C"/>
</dbReference>
<name>F0SIX5_RUBBR</name>
<organism evidence="10 11">
    <name type="scientific">Rubinisphaera brasiliensis (strain ATCC 49424 / DSM 5305 / JCM 21570 / IAM 15109 / NBRC 103401 / IFAM 1448)</name>
    <name type="common">Planctomyces brasiliensis</name>
    <dbReference type="NCBI Taxonomy" id="756272"/>
    <lineage>
        <taxon>Bacteria</taxon>
        <taxon>Pseudomonadati</taxon>
        <taxon>Planctomycetota</taxon>
        <taxon>Planctomycetia</taxon>
        <taxon>Planctomycetales</taxon>
        <taxon>Planctomycetaceae</taxon>
        <taxon>Rubinisphaera</taxon>
    </lineage>
</organism>
<feature type="domain" description="ABC3 transporter permease C-terminal" evidence="9">
    <location>
        <begin position="805"/>
        <end position="925"/>
    </location>
</feature>
<comment type="similarity">
    <text evidence="6">Belongs to the ABC-4 integral membrane protein family.</text>
</comment>
<feature type="transmembrane region" description="Helical" evidence="8">
    <location>
        <begin position="434"/>
        <end position="456"/>
    </location>
</feature>
<keyword evidence="11" id="KW-1185">Reference proteome</keyword>
<evidence type="ECO:0000313" key="10">
    <source>
        <dbReference type="EMBL" id="ADY61824.1"/>
    </source>
</evidence>
<dbReference type="RefSeq" id="WP_013630529.1">
    <property type="nucleotide sequence ID" value="NC_015174.1"/>
</dbReference>
<dbReference type="PANTHER" id="PTHR30572:SF4">
    <property type="entry name" value="ABC TRANSPORTER PERMEASE YTRF"/>
    <property type="match status" value="1"/>
</dbReference>
<dbReference type="InterPro" id="IPR050250">
    <property type="entry name" value="Macrolide_Exporter_MacB"/>
</dbReference>
<keyword evidence="5 8" id="KW-0472">Membrane</keyword>
<reference evidence="11" key="1">
    <citation type="submission" date="2011-02" db="EMBL/GenBank/DDBJ databases">
        <title>The complete genome of Planctomyces brasiliensis DSM 5305.</title>
        <authorList>
            <person name="Lucas S."/>
            <person name="Copeland A."/>
            <person name="Lapidus A."/>
            <person name="Bruce D."/>
            <person name="Goodwin L."/>
            <person name="Pitluck S."/>
            <person name="Kyrpides N."/>
            <person name="Mavromatis K."/>
            <person name="Pagani I."/>
            <person name="Ivanova N."/>
            <person name="Ovchinnikova G."/>
            <person name="Lu M."/>
            <person name="Detter J.C."/>
            <person name="Han C."/>
            <person name="Land M."/>
            <person name="Hauser L."/>
            <person name="Markowitz V."/>
            <person name="Cheng J.-F."/>
            <person name="Hugenholtz P."/>
            <person name="Woyke T."/>
            <person name="Wu D."/>
            <person name="Tindall B."/>
            <person name="Pomrenke H.G."/>
            <person name="Brambilla E."/>
            <person name="Klenk H.-P."/>
            <person name="Eisen J.A."/>
        </authorList>
    </citation>
    <scope>NUCLEOTIDE SEQUENCE [LARGE SCALE GENOMIC DNA]</scope>
    <source>
        <strain evidence="11">ATCC 49424 / DSM 5305 / JCM 21570 / IAM 15109 / NBRC 103401 / IFAM 1448</strain>
    </source>
</reference>
<dbReference type="GO" id="GO:0022857">
    <property type="term" value="F:transmembrane transporter activity"/>
    <property type="evidence" value="ECO:0007669"/>
    <property type="project" value="TreeGrafter"/>
</dbReference>
<dbReference type="GO" id="GO:0005886">
    <property type="term" value="C:plasma membrane"/>
    <property type="evidence" value="ECO:0007669"/>
    <property type="project" value="UniProtKB-SubCell"/>
</dbReference>
<feature type="transmembrane region" description="Helical" evidence="8">
    <location>
        <begin position="522"/>
        <end position="541"/>
    </location>
</feature>
<evidence type="ECO:0000313" key="11">
    <source>
        <dbReference type="Proteomes" id="UP000006860"/>
    </source>
</evidence>
<evidence type="ECO:0000259" key="9">
    <source>
        <dbReference type="Pfam" id="PF02687"/>
    </source>
</evidence>
<dbReference type="KEGG" id="pbs:Plabr_4251"/>
<dbReference type="eggNOG" id="COG0577">
    <property type="taxonomic scope" value="Bacteria"/>
</dbReference>
<keyword evidence="2" id="KW-1003">Cell membrane</keyword>
<protein>
    <recommendedName>
        <fullName evidence="9">ABC3 transporter permease C-terminal domain-containing protein</fullName>
    </recommendedName>
</protein>
<dbReference type="HOGENOM" id="CLU_305632_0_0_0"/>
<feature type="transmembrane region" description="Helical" evidence="8">
    <location>
        <begin position="299"/>
        <end position="322"/>
    </location>
</feature>
<feature type="transmembrane region" description="Helical" evidence="8">
    <location>
        <begin position="391"/>
        <end position="413"/>
    </location>
</feature>
<feature type="transmembrane region" description="Helical" evidence="8">
    <location>
        <begin position="797"/>
        <end position="822"/>
    </location>
</feature>
<dbReference type="PANTHER" id="PTHR30572">
    <property type="entry name" value="MEMBRANE COMPONENT OF TRANSPORTER-RELATED"/>
    <property type="match status" value="1"/>
</dbReference>
<dbReference type="Pfam" id="PF02687">
    <property type="entry name" value="FtsX"/>
    <property type="match status" value="2"/>
</dbReference>
<evidence type="ECO:0000256" key="5">
    <source>
        <dbReference type="ARBA" id="ARBA00023136"/>
    </source>
</evidence>
<evidence type="ECO:0000256" key="4">
    <source>
        <dbReference type="ARBA" id="ARBA00022989"/>
    </source>
</evidence>
<dbReference type="OrthoDB" id="221467at2"/>
<feature type="transmembrane region" description="Helical" evidence="8">
    <location>
        <begin position="468"/>
        <end position="490"/>
    </location>
</feature>
<evidence type="ECO:0000256" key="7">
    <source>
        <dbReference type="SAM" id="MobiDB-lite"/>
    </source>
</evidence>
<evidence type="ECO:0000256" key="1">
    <source>
        <dbReference type="ARBA" id="ARBA00004651"/>
    </source>
</evidence>
<evidence type="ECO:0000256" key="8">
    <source>
        <dbReference type="SAM" id="Phobius"/>
    </source>
</evidence>
<feature type="transmembrane region" description="Helical" evidence="8">
    <location>
        <begin position="843"/>
        <end position="872"/>
    </location>
</feature>
<feature type="transmembrane region" description="Helical" evidence="8">
    <location>
        <begin position="892"/>
        <end position="915"/>
    </location>
</feature>
<feature type="domain" description="ABC3 transporter permease C-terminal" evidence="9">
    <location>
        <begin position="304"/>
        <end position="416"/>
    </location>
</feature>
<feature type="region of interest" description="Disordered" evidence="7">
    <location>
        <begin position="106"/>
        <end position="128"/>
    </location>
</feature>
<keyword evidence="4 8" id="KW-1133">Transmembrane helix</keyword>
<dbReference type="Proteomes" id="UP000006860">
    <property type="component" value="Chromosome"/>
</dbReference>
<proteinExistence type="inferred from homology"/>
<dbReference type="STRING" id="756272.Plabr_4251"/>
<evidence type="ECO:0000256" key="3">
    <source>
        <dbReference type="ARBA" id="ARBA00022692"/>
    </source>
</evidence>
<accession>F0SIX5</accession>
<comment type="subcellular location">
    <subcellularLocation>
        <location evidence="1">Cell membrane</location>
        <topology evidence="1">Multi-pass membrane protein</topology>
    </subcellularLocation>
</comment>
<feature type="transmembrane region" description="Helical" evidence="8">
    <location>
        <begin position="342"/>
        <end position="371"/>
    </location>
</feature>
<sequence length="936" mass="100849">MREVLQLALASLREHPRRLLLTSLATIAAATLVVWVVSGYDALLKSHDEYAQLSLGTYPLAIAPIDTSDPPPVPVQVASELEQDPAVAAVDRMWLLRTKLTPAAVQQKQAPSSLPAGTKRRPQIQSRYGGGPAATIPDIVLLATDSANAPFPMKSGEWLSREEPLQVIIREDLAERMDLAVGQQVYAGDDSTGATLTVAGIITVPVIRTAGGESMTPLRTPGSGQMFVTSQTAEQLKGSPAEISFLGISLKEATDIDGFRFGWAPRLSQFSTPVQFQRAIDIEEALDESATAENVKIQAFATTGIALIVASLVILCTLSMGVSERIRQYAVLRAVFMTRSQIALLIGLEGFFLGAIGFAGGVLLGQLLLWLTVTPAAEGLRYQGVLGVNCLALAACTTFGAALLASLIPAWRATRVRPVDAMSLSNQTDHSRQWTWPLLPLGIILIAINPILTFLFPPGFGTQVFVSMAIGFVAMAIGFTLITPALVSLVDQQLGPLLSRLLHIDPKLLDSQLSSRTWRTSGAAISMAVGMSLFVAVHVWGMTMLDAFIPGNWAPDALLAFHPYGLPPEQADQVRQIDGVDPKRCEPIVVEQPRLLNDLTGSAERASVTRQDNVVIVGIDLQSAFASESPLLEFNWSSAERQQMAGKLNSDRACLVPDHFLEETGLQIGDSFQLVPPENPGTPVEYVIAGALHLPGWHWQTKQTGFRSRTHRAAAIIFADYNVVAEDFSLPTASYVWLSYNSLSVDPRQIENEASRLYSSVLNQPASAVRAMEDKPGVQILPVEGIRQQTRDAAAGWIWMLSQIPLISAAIACIGMLNMMLVSIRSRSWELGVIRAIGITRGSIVRAILAEGILIGIVACVISLGFGILAGWCGAGFAKYISFFGGLSPALIIPWAEILLGMTLFLAVVTVAMLWPALKIGRTSPHLLMQQGRASF</sequence>
<dbReference type="EMBL" id="CP002546">
    <property type="protein sequence ID" value="ADY61824.1"/>
    <property type="molecule type" value="Genomic_DNA"/>
</dbReference>
<evidence type="ECO:0000256" key="2">
    <source>
        <dbReference type="ARBA" id="ARBA00022475"/>
    </source>
</evidence>
<gene>
    <name evidence="10" type="ordered locus">Plabr_4251</name>
</gene>